<feature type="region of interest" description="Disordered" evidence="1">
    <location>
        <begin position="444"/>
        <end position="479"/>
    </location>
</feature>
<feature type="compositionally biased region" description="Low complexity" evidence="1">
    <location>
        <begin position="33"/>
        <end position="42"/>
    </location>
</feature>
<keyword evidence="3" id="KW-1185">Reference proteome</keyword>
<reference evidence="2 3" key="1">
    <citation type="submission" date="2018-11" db="EMBL/GenBank/DDBJ databases">
        <title>Genome assembly of Steccherinum ochraceum LE-BIN_3174, the white-rot fungus of the Steccherinaceae family (The Residual Polyporoid clade, Polyporales, Basidiomycota).</title>
        <authorList>
            <person name="Fedorova T.V."/>
            <person name="Glazunova O.A."/>
            <person name="Landesman E.O."/>
            <person name="Moiseenko K.V."/>
            <person name="Psurtseva N.V."/>
            <person name="Savinova O.S."/>
            <person name="Shakhova N.V."/>
            <person name="Tyazhelova T.V."/>
            <person name="Vasina D.V."/>
        </authorList>
    </citation>
    <scope>NUCLEOTIDE SEQUENCE [LARGE SCALE GENOMIC DNA]</scope>
    <source>
        <strain evidence="2 3">LE-BIN_3174</strain>
    </source>
</reference>
<comment type="caution">
    <text evidence="2">The sequence shown here is derived from an EMBL/GenBank/DDBJ whole genome shotgun (WGS) entry which is preliminary data.</text>
</comment>
<accession>A0A4R0R4L2</accession>
<sequence>MFGFLAASSALTSQCHSRRSFSPVSQDLRYRPMTSTSTSRMSRFGDDSVSTMGLDVSSMSTPQLSSMQPEVRMQTQRAQTLHVPLYSDPHFALDHANPADYTFYLLPASPSLLAALAQSNNAIATPQDISVSSSASTSTCSASDIQSEDDVTDVEKLVSSSTNPKVAASSSTNLSSGHENLLKVLVETADKFIPTRFSDGDGSLHVKGASNMRSPPLEETNVDIAARVSTEPPFTRSSSTASQSSGLPTRQGRKADSRKPRSLAQTSLRAVLNQAPPTTGPNRPQAIDVFCQDSRPLRQRKRHDSIAVRTPVVCPPEDSTKRVVYSTKHPKSPTPARISSVQLETLARLHYSLLSPLQTSTPARQQSTQYAVNFDDTPDFGSRSFNSASSGNDSSFLHTPSPIGARTAGLSTYPPLDSWEDICKELKALEVLRRDMMAMLSHSASSRAKAGPSAISKSPWAEPQCLYPSSSESPGVIGV</sequence>
<dbReference type="Proteomes" id="UP000292702">
    <property type="component" value="Unassembled WGS sequence"/>
</dbReference>
<feature type="region of interest" description="Disordered" evidence="1">
    <location>
        <begin position="198"/>
        <end position="218"/>
    </location>
</feature>
<evidence type="ECO:0000313" key="3">
    <source>
        <dbReference type="Proteomes" id="UP000292702"/>
    </source>
</evidence>
<proteinExistence type="predicted"/>
<evidence type="ECO:0000256" key="1">
    <source>
        <dbReference type="SAM" id="MobiDB-lite"/>
    </source>
</evidence>
<dbReference type="OrthoDB" id="10647665at2759"/>
<feature type="compositionally biased region" description="Low complexity" evidence="1">
    <location>
        <begin position="130"/>
        <end position="143"/>
    </location>
</feature>
<feature type="region of interest" description="Disordered" evidence="1">
    <location>
        <begin position="127"/>
        <end position="150"/>
    </location>
</feature>
<name>A0A4R0R4L2_9APHY</name>
<evidence type="ECO:0000313" key="2">
    <source>
        <dbReference type="EMBL" id="TCD61166.1"/>
    </source>
</evidence>
<dbReference type="AlphaFoldDB" id="A0A4R0R4L2"/>
<feature type="region of interest" description="Disordered" evidence="1">
    <location>
        <begin position="230"/>
        <end position="287"/>
    </location>
</feature>
<dbReference type="EMBL" id="RWJN01000497">
    <property type="protein sequence ID" value="TCD61166.1"/>
    <property type="molecule type" value="Genomic_DNA"/>
</dbReference>
<gene>
    <name evidence="2" type="ORF">EIP91_008828</name>
</gene>
<protein>
    <submittedName>
        <fullName evidence="2">Uncharacterized protein</fullName>
    </submittedName>
</protein>
<organism evidence="2 3">
    <name type="scientific">Steccherinum ochraceum</name>
    <dbReference type="NCBI Taxonomy" id="92696"/>
    <lineage>
        <taxon>Eukaryota</taxon>
        <taxon>Fungi</taxon>
        <taxon>Dikarya</taxon>
        <taxon>Basidiomycota</taxon>
        <taxon>Agaricomycotina</taxon>
        <taxon>Agaricomycetes</taxon>
        <taxon>Polyporales</taxon>
        <taxon>Steccherinaceae</taxon>
        <taxon>Steccherinum</taxon>
    </lineage>
</organism>
<feature type="region of interest" description="Disordered" evidence="1">
    <location>
        <begin position="26"/>
        <end position="46"/>
    </location>
</feature>